<accession>A0A6P8RLS2</accession>
<keyword evidence="5 10" id="KW-0552">Olfaction</keyword>
<dbReference type="Gene3D" id="1.20.1070.10">
    <property type="entry name" value="Rhodopsin 7-helix transmembrane proteins"/>
    <property type="match status" value="1"/>
</dbReference>
<dbReference type="AlphaFoldDB" id="A0A6P8RLS2"/>
<dbReference type="PROSITE" id="PS00237">
    <property type="entry name" value="G_PROTEIN_RECEP_F1_1"/>
    <property type="match status" value="1"/>
</dbReference>
<name>A0A6P8RLS2_GEOSA</name>
<dbReference type="InterPro" id="IPR000725">
    <property type="entry name" value="Olfact_rcpt"/>
</dbReference>
<dbReference type="InterPro" id="IPR017452">
    <property type="entry name" value="GPCR_Rhodpsn_7TM"/>
</dbReference>
<dbReference type="GO" id="GO:0004930">
    <property type="term" value="F:G protein-coupled receptor activity"/>
    <property type="evidence" value="ECO:0007669"/>
    <property type="project" value="UniProtKB-KW"/>
</dbReference>
<evidence type="ECO:0000256" key="2">
    <source>
        <dbReference type="ARBA" id="ARBA00004141"/>
    </source>
</evidence>
<dbReference type="GO" id="GO:0004984">
    <property type="term" value="F:olfactory receptor activity"/>
    <property type="evidence" value="ECO:0007669"/>
    <property type="project" value="InterPro"/>
</dbReference>
<dbReference type="PROSITE" id="PS50262">
    <property type="entry name" value="G_PROTEIN_RECEP_F1_2"/>
    <property type="match status" value="1"/>
</dbReference>
<dbReference type="SUPFAM" id="SSF81321">
    <property type="entry name" value="Family A G protein-coupled receptor-like"/>
    <property type="match status" value="1"/>
</dbReference>
<dbReference type="Proteomes" id="UP000515159">
    <property type="component" value="Chromosome 6"/>
</dbReference>
<sequence>MEAFHGWFALPLCVMYSITVIGNCIILFVIKTEASLHQPMYFFLAMLAFSDLILSSTTSPKMVGIFWFKSREIGFDNCLIQMFFIHAFSIIESAILLAMAFDRYIAICIPLRYTSILTNDNIAKIGLAVAIRGIVLVIPCPVLIQRLSYCKRVIPHTYCEHMSVLKLACGDTTINRMYGMTVIVLIVGFDLIFIVLSYFMILRAVFSLSSKSARTKALGTCAAHISAILVTYAPAVFSFLTHRFGKNVPPHVHIILANLYLLIPPLANPVVYSIKTKQIRERVLRFFFHSKKM</sequence>
<keyword evidence="6 10" id="KW-1133">Transmembrane helix</keyword>
<dbReference type="PANTHER" id="PTHR26450">
    <property type="entry name" value="OLFACTORY RECEPTOR 56B1-RELATED"/>
    <property type="match status" value="1"/>
</dbReference>
<evidence type="ECO:0000256" key="8">
    <source>
        <dbReference type="ARBA" id="ARBA00023224"/>
    </source>
</evidence>
<dbReference type="InParanoid" id="A0A6P8RLS2"/>
<gene>
    <name evidence="13" type="primary">LOC117363137</name>
</gene>
<comment type="similarity">
    <text evidence="9">Belongs to the G-protein coupled receptor 1 family.</text>
</comment>
<evidence type="ECO:0000256" key="5">
    <source>
        <dbReference type="ARBA" id="ARBA00022725"/>
    </source>
</evidence>
<feature type="transmembrane region" description="Helical" evidence="10">
    <location>
        <begin position="122"/>
        <end position="144"/>
    </location>
</feature>
<dbReference type="InterPro" id="IPR050402">
    <property type="entry name" value="OR51/52/56-like"/>
</dbReference>
<dbReference type="InterPro" id="IPR000276">
    <property type="entry name" value="GPCR_Rhodpsn"/>
</dbReference>
<feature type="transmembrane region" description="Helical" evidence="10">
    <location>
        <begin position="182"/>
        <end position="205"/>
    </location>
</feature>
<feature type="transmembrane region" description="Helical" evidence="10">
    <location>
        <begin position="41"/>
        <end position="59"/>
    </location>
</feature>
<feature type="transmembrane region" description="Helical" evidence="10">
    <location>
        <begin position="252"/>
        <end position="272"/>
    </location>
</feature>
<dbReference type="FunFam" id="1.20.1070.10:FF:000006">
    <property type="entry name" value="Olfactory receptor"/>
    <property type="match status" value="1"/>
</dbReference>
<evidence type="ECO:0000256" key="1">
    <source>
        <dbReference type="ARBA" id="ARBA00002936"/>
    </source>
</evidence>
<dbReference type="Pfam" id="PF13853">
    <property type="entry name" value="7tm_4"/>
    <property type="match status" value="1"/>
</dbReference>
<keyword evidence="12" id="KW-1185">Reference proteome</keyword>
<dbReference type="PANTHER" id="PTHR26450:SF59">
    <property type="entry name" value="OLFACTORY RECEPTOR"/>
    <property type="match status" value="1"/>
</dbReference>
<keyword evidence="8 9" id="KW-0807">Transducer</keyword>
<evidence type="ECO:0000256" key="7">
    <source>
        <dbReference type="ARBA" id="ARBA00023136"/>
    </source>
</evidence>
<keyword evidence="10" id="KW-1003">Cell membrane</keyword>
<proteinExistence type="inferred from homology"/>
<dbReference type="KEGG" id="gsh:117363137"/>
<protein>
    <recommendedName>
        <fullName evidence="10">Olfactory receptor</fullName>
    </recommendedName>
</protein>
<comment type="function">
    <text evidence="1">Odorant receptor.</text>
</comment>
<keyword evidence="3 10" id="KW-0716">Sensory transduction</keyword>
<dbReference type="GO" id="GO:0005886">
    <property type="term" value="C:plasma membrane"/>
    <property type="evidence" value="ECO:0007669"/>
    <property type="project" value="UniProtKB-SubCell"/>
</dbReference>
<evidence type="ECO:0000256" key="3">
    <source>
        <dbReference type="ARBA" id="ARBA00022606"/>
    </source>
</evidence>
<feature type="transmembrane region" description="Helical" evidence="10">
    <location>
        <begin position="79"/>
        <end position="101"/>
    </location>
</feature>
<feature type="domain" description="G-protein coupled receptors family 1 profile" evidence="11">
    <location>
        <begin position="22"/>
        <end position="272"/>
    </location>
</feature>
<evidence type="ECO:0000256" key="10">
    <source>
        <dbReference type="RuleBase" id="RU363047"/>
    </source>
</evidence>
<keyword evidence="9" id="KW-0675">Receptor</keyword>
<reference evidence="13" key="1">
    <citation type="submission" date="2025-08" db="UniProtKB">
        <authorList>
            <consortium name="RefSeq"/>
        </authorList>
    </citation>
    <scope>IDENTIFICATION</scope>
</reference>
<evidence type="ECO:0000259" key="11">
    <source>
        <dbReference type="PROSITE" id="PS50262"/>
    </source>
</evidence>
<keyword evidence="7 10" id="KW-0472">Membrane</keyword>
<evidence type="ECO:0000313" key="12">
    <source>
        <dbReference type="Proteomes" id="UP000515159"/>
    </source>
</evidence>
<evidence type="ECO:0000313" key="13">
    <source>
        <dbReference type="RefSeq" id="XP_033806357.1"/>
    </source>
</evidence>
<evidence type="ECO:0000256" key="6">
    <source>
        <dbReference type="ARBA" id="ARBA00022989"/>
    </source>
</evidence>
<keyword evidence="4 9" id="KW-0812">Transmembrane</keyword>
<feature type="transmembrane region" description="Helical" evidence="10">
    <location>
        <begin position="217"/>
        <end position="240"/>
    </location>
</feature>
<dbReference type="GeneID" id="117363137"/>
<evidence type="ECO:0000256" key="9">
    <source>
        <dbReference type="RuleBase" id="RU000688"/>
    </source>
</evidence>
<keyword evidence="9" id="KW-0297">G-protein coupled receptor</keyword>
<dbReference type="RefSeq" id="XP_033806357.1">
    <property type="nucleotide sequence ID" value="XM_033950466.1"/>
</dbReference>
<dbReference type="OrthoDB" id="5969463at2759"/>
<dbReference type="PRINTS" id="PR00245">
    <property type="entry name" value="OLFACTORYR"/>
</dbReference>
<evidence type="ECO:0000256" key="4">
    <source>
        <dbReference type="ARBA" id="ARBA00022692"/>
    </source>
</evidence>
<feature type="transmembrane region" description="Helical" evidence="10">
    <location>
        <begin position="6"/>
        <end position="29"/>
    </location>
</feature>
<dbReference type="CDD" id="cd15953">
    <property type="entry name" value="7tmA_OR52P-like"/>
    <property type="match status" value="1"/>
</dbReference>
<comment type="subcellular location">
    <subcellularLocation>
        <location evidence="10">Cell membrane</location>
        <topology evidence="10">Multi-pass membrane protein</topology>
    </subcellularLocation>
    <subcellularLocation>
        <location evidence="2">Membrane</location>
        <topology evidence="2">Multi-pass membrane protein</topology>
    </subcellularLocation>
</comment>
<dbReference type="PRINTS" id="PR00237">
    <property type="entry name" value="GPCRRHODOPSN"/>
</dbReference>
<organism evidence="12 13">
    <name type="scientific">Geotrypetes seraphini</name>
    <name type="common">Gaboon caecilian</name>
    <name type="synonym">Caecilia seraphini</name>
    <dbReference type="NCBI Taxonomy" id="260995"/>
    <lineage>
        <taxon>Eukaryota</taxon>
        <taxon>Metazoa</taxon>
        <taxon>Chordata</taxon>
        <taxon>Craniata</taxon>
        <taxon>Vertebrata</taxon>
        <taxon>Euteleostomi</taxon>
        <taxon>Amphibia</taxon>
        <taxon>Gymnophiona</taxon>
        <taxon>Geotrypetes</taxon>
    </lineage>
</organism>